<comment type="function">
    <text evidence="1">Catalyzes the phosphorylation of riboflavin to FMN followed by the adenylation of FMN to FAD.</text>
</comment>
<dbReference type="GO" id="GO:0009398">
    <property type="term" value="P:FMN biosynthetic process"/>
    <property type="evidence" value="ECO:0007669"/>
    <property type="project" value="UniProtKB-UniRule"/>
</dbReference>
<dbReference type="InterPro" id="IPR015865">
    <property type="entry name" value="Riboflavin_kinase_bac/euk"/>
</dbReference>
<proteinExistence type="inferred from homology"/>
<reference evidence="17 18" key="1">
    <citation type="journal article" date="2014" name="Antonie Van Leeuwenhoek">
        <title>Hyphomonas beringensis sp. nov. and Hyphomonas chukchiensis sp. nov., isolated from surface seawater of the Bering Sea and Chukchi Sea.</title>
        <authorList>
            <person name="Li C."/>
            <person name="Lai Q."/>
            <person name="Li G."/>
            <person name="Dong C."/>
            <person name="Wang J."/>
            <person name="Liao Y."/>
            <person name="Shao Z."/>
        </authorList>
    </citation>
    <scope>NUCLEOTIDE SEQUENCE [LARGE SCALE GENOMIC DNA]</scope>
    <source>
        <strain evidence="17 18">PS728</strain>
    </source>
</reference>
<evidence type="ECO:0000256" key="11">
    <source>
        <dbReference type="ARBA" id="ARBA00022840"/>
    </source>
</evidence>
<dbReference type="GO" id="GO:0003919">
    <property type="term" value="F:FMN adenylyltransferase activity"/>
    <property type="evidence" value="ECO:0007669"/>
    <property type="project" value="UniProtKB-UniRule"/>
</dbReference>
<dbReference type="eggNOG" id="COG0196">
    <property type="taxonomic scope" value="Bacteria"/>
</dbReference>
<keyword evidence="18" id="KW-1185">Reference proteome</keyword>
<dbReference type="PIRSF" id="PIRSF004491">
    <property type="entry name" value="FAD_Synth"/>
    <property type="match status" value="1"/>
</dbReference>
<dbReference type="EMBL" id="ARYM01000030">
    <property type="protein sequence ID" value="KCZ96907.1"/>
    <property type="molecule type" value="Genomic_DNA"/>
</dbReference>
<dbReference type="SUPFAM" id="SSF52374">
    <property type="entry name" value="Nucleotidylyl transferase"/>
    <property type="match status" value="1"/>
</dbReference>
<dbReference type="AlphaFoldDB" id="A0A062VEJ5"/>
<feature type="domain" description="Riboflavin kinase" evidence="16">
    <location>
        <begin position="180"/>
        <end position="305"/>
    </location>
</feature>
<evidence type="ECO:0000256" key="15">
    <source>
        <dbReference type="PIRNR" id="PIRNR004491"/>
    </source>
</evidence>
<gene>
    <name evidence="17" type="ORF">HPO_17584</name>
</gene>
<keyword evidence="7 15" id="KW-0548">Nucleotidyltransferase</keyword>
<comment type="catalytic activity">
    <reaction evidence="13 15">
        <text>riboflavin + ATP = FMN + ADP + H(+)</text>
        <dbReference type="Rhea" id="RHEA:14357"/>
        <dbReference type="ChEBI" id="CHEBI:15378"/>
        <dbReference type="ChEBI" id="CHEBI:30616"/>
        <dbReference type="ChEBI" id="CHEBI:57986"/>
        <dbReference type="ChEBI" id="CHEBI:58210"/>
        <dbReference type="ChEBI" id="CHEBI:456216"/>
        <dbReference type="EC" id="2.7.1.26"/>
    </reaction>
</comment>
<comment type="similarity">
    <text evidence="15">Belongs to the ribF family.</text>
</comment>
<dbReference type="InterPro" id="IPR023465">
    <property type="entry name" value="Riboflavin_kinase_dom_sf"/>
</dbReference>
<keyword evidence="4 15" id="KW-0285">Flavoprotein</keyword>
<dbReference type="PATRIC" id="fig|1280954.3.peg.3544"/>
<dbReference type="Proteomes" id="UP000027100">
    <property type="component" value="Unassembled WGS sequence"/>
</dbReference>
<dbReference type="InterPro" id="IPR023468">
    <property type="entry name" value="Riboflavin_kinase"/>
</dbReference>
<keyword evidence="5 15" id="KW-0288">FMN</keyword>
<dbReference type="InterPro" id="IPR002606">
    <property type="entry name" value="Riboflavin_kinase_bac"/>
</dbReference>
<evidence type="ECO:0000256" key="9">
    <source>
        <dbReference type="ARBA" id="ARBA00022777"/>
    </source>
</evidence>
<evidence type="ECO:0000256" key="3">
    <source>
        <dbReference type="ARBA" id="ARBA00005201"/>
    </source>
</evidence>
<dbReference type="Gene3D" id="2.40.30.30">
    <property type="entry name" value="Riboflavin kinase-like"/>
    <property type="match status" value="1"/>
</dbReference>
<keyword evidence="10 15" id="KW-0274">FAD</keyword>
<sequence length="308" mass="33600">MAVFAEYRGLPETARGASIALGNFDGLHAGHRAVMDAARIAGHGSFSVATFEPPPRAYFRPGDPPFRILRPERRNDLILAAGATHVFELPFNGEMAAMTDEGFVRQVLVDGLGVSHVSVGFDYRFGRGRMGHAQRLASLGRALGFGVTIVEEVSGHGGKASSTAIRQALMAGEPEVAADLLGGPWIADGIIEPGEKNGRTFGFPTANMALGDLIHPKMGVYAVRLRIEGESEWRDGVANFGRTPTTGLRDPLLETFIFDFNREIYGQRVEVQLIAYQRPELKFPSLDAMIEQMHRDAELAKEILATRR</sequence>
<evidence type="ECO:0000256" key="5">
    <source>
        <dbReference type="ARBA" id="ARBA00022643"/>
    </source>
</evidence>
<dbReference type="EC" id="2.7.1.26" evidence="15"/>
<dbReference type="GO" id="GO:0009231">
    <property type="term" value="P:riboflavin biosynthetic process"/>
    <property type="evidence" value="ECO:0007669"/>
    <property type="project" value="InterPro"/>
</dbReference>
<evidence type="ECO:0000259" key="16">
    <source>
        <dbReference type="SMART" id="SM00904"/>
    </source>
</evidence>
<dbReference type="EC" id="2.7.7.2" evidence="15"/>
<dbReference type="SMART" id="SM00904">
    <property type="entry name" value="Flavokinase"/>
    <property type="match status" value="1"/>
</dbReference>
<dbReference type="GO" id="GO:0006747">
    <property type="term" value="P:FAD biosynthetic process"/>
    <property type="evidence" value="ECO:0007669"/>
    <property type="project" value="UniProtKB-UniRule"/>
</dbReference>
<comment type="pathway">
    <text evidence="2 15">Cofactor biosynthesis; FAD biosynthesis; FAD from FMN: step 1/1.</text>
</comment>
<dbReference type="CDD" id="cd02064">
    <property type="entry name" value="FAD_synthetase_N"/>
    <property type="match status" value="1"/>
</dbReference>
<dbReference type="RefSeq" id="WP_035601836.1">
    <property type="nucleotide sequence ID" value="NZ_ARYM01000030.1"/>
</dbReference>
<evidence type="ECO:0000256" key="12">
    <source>
        <dbReference type="ARBA" id="ARBA00023268"/>
    </source>
</evidence>
<dbReference type="STRING" id="1280954.HPO_17584"/>
<organism evidence="17 18">
    <name type="scientific">Hyphomonas polymorpha PS728</name>
    <dbReference type="NCBI Taxonomy" id="1280954"/>
    <lineage>
        <taxon>Bacteria</taxon>
        <taxon>Pseudomonadati</taxon>
        <taxon>Pseudomonadota</taxon>
        <taxon>Alphaproteobacteria</taxon>
        <taxon>Hyphomonadales</taxon>
        <taxon>Hyphomonadaceae</taxon>
        <taxon>Hyphomonas</taxon>
    </lineage>
</organism>
<evidence type="ECO:0000256" key="13">
    <source>
        <dbReference type="ARBA" id="ARBA00047880"/>
    </source>
</evidence>
<dbReference type="Gene3D" id="3.40.50.620">
    <property type="entry name" value="HUPs"/>
    <property type="match status" value="1"/>
</dbReference>
<dbReference type="UniPathway" id="UPA00276">
    <property type="reaction ID" value="UER00406"/>
</dbReference>
<dbReference type="SUPFAM" id="SSF82114">
    <property type="entry name" value="Riboflavin kinase-like"/>
    <property type="match status" value="1"/>
</dbReference>
<name>A0A062VEJ5_9PROT</name>
<evidence type="ECO:0000256" key="8">
    <source>
        <dbReference type="ARBA" id="ARBA00022741"/>
    </source>
</evidence>
<keyword evidence="12" id="KW-0511">Multifunctional enzyme</keyword>
<dbReference type="GO" id="GO:0008531">
    <property type="term" value="F:riboflavin kinase activity"/>
    <property type="evidence" value="ECO:0007669"/>
    <property type="project" value="UniProtKB-UniRule"/>
</dbReference>
<evidence type="ECO:0000256" key="1">
    <source>
        <dbReference type="ARBA" id="ARBA00002121"/>
    </source>
</evidence>
<accession>A0A062VEJ5</accession>
<dbReference type="OrthoDB" id="9803667at2"/>
<evidence type="ECO:0000256" key="2">
    <source>
        <dbReference type="ARBA" id="ARBA00004726"/>
    </source>
</evidence>
<dbReference type="UniPathway" id="UPA00277">
    <property type="reaction ID" value="UER00407"/>
</dbReference>
<dbReference type="GO" id="GO:0005524">
    <property type="term" value="F:ATP binding"/>
    <property type="evidence" value="ECO:0007669"/>
    <property type="project" value="UniProtKB-UniRule"/>
</dbReference>
<keyword evidence="11 15" id="KW-0067">ATP-binding</keyword>
<evidence type="ECO:0000313" key="18">
    <source>
        <dbReference type="Proteomes" id="UP000027100"/>
    </source>
</evidence>
<evidence type="ECO:0000256" key="10">
    <source>
        <dbReference type="ARBA" id="ARBA00022827"/>
    </source>
</evidence>
<dbReference type="NCBIfam" id="TIGR00083">
    <property type="entry name" value="ribF"/>
    <property type="match status" value="1"/>
</dbReference>
<evidence type="ECO:0000313" key="17">
    <source>
        <dbReference type="EMBL" id="KCZ96907.1"/>
    </source>
</evidence>
<comment type="catalytic activity">
    <reaction evidence="14 15">
        <text>FMN + ATP + H(+) = FAD + diphosphate</text>
        <dbReference type="Rhea" id="RHEA:17237"/>
        <dbReference type="ChEBI" id="CHEBI:15378"/>
        <dbReference type="ChEBI" id="CHEBI:30616"/>
        <dbReference type="ChEBI" id="CHEBI:33019"/>
        <dbReference type="ChEBI" id="CHEBI:57692"/>
        <dbReference type="ChEBI" id="CHEBI:58210"/>
        <dbReference type="EC" id="2.7.7.2"/>
    </reaction>
</comment>
<keyword evidence="9 15" id="KW-0418">Kinase</keyword>
<dbReference type="Pfam" id="PF01687">
    <property type="entry name" value="Flavokinase"/>
    <property type="match status" value="1"/>
</dbReference>
<evidence type="ECO:0000256" key="7">
    <source>
        <dbReference type="ARBA" id="ARBA00022695"/>
    </source>
</evidence>
<comment type="caution">
    <text evidence="17">The sequence shown here is derived from an EMBL/GenBank/DDBJ whole genome shotgun (WGS) entry which is preliminary data.</text>
</comment>
<dbReference type="InterPro" id="IPR014729">
    <property type="entry name" value="Rossmann-like_a/b/a_fold"/>
</dbReference>
<comment type="pathway">
    <text evidence="3 15">Cofactor biosynthesis; FMN biosynthesis; FMN from riboflavin (ATP route): step 1/1.</text>
</comment>
<dbReference type="Pfam" id="PF06574">
    <property type="entry name" value="FAD_syn"/>
    <property type="match status" value="1"/>
</dbReference>
<dbReference type="PANTHER" id="PTHR22749">
    <property type="entry name" value="RIBOFLAVIN KINASE/FMN ADENYLYLTRANSFERASE"/>
    <property type="match status" value="1"/>
</dbReference>
<evidence type="ECO:0000256" key="4">
    <source>
        <dbReference type="ARBA" id="ARBA00022630"/>
    </source>
</evidence>
<evidence type="ECO:0000256" key="6">
    <source>
        <dbReference type="ARBA" id="ARBA00022679"/>
    </source>
</evidence>
<evidence type="ECO:0000256" key="14">
    <source>
        <dbReference type="ARBA" id="ARBA00049494"/>
    </source>
</evidence>
<keyword evidence="8 15" id="KW-0547">Nucleotide-binding</keyword>
<dbReference type="InterPro" id="IPR015864">
    <property type="entry name" value="FAD_synthase"/>
</dbReference>
<dbReference type="PANTHER" id="PTHR22749:SF6">
    <property type="entry name" value="RIBOFLAVIN KINASE"/>
    <property type="match status" value="1"/>
</dbReference>
<keyword evidence="6 15" id="KW-0808">Transferase</keyword>
<protein>
    <recommendedName>
        <fullName evidence="15">Riboflavin biosynthesis protein</fullName>
    </recommendedName>
    <domain>
        <recommendedName>
            <fullName evidence="15">Riboflavin kinase</fullName>
            <ecNumber evidence="15">2.7.1.26</ecNumber>
        </recommendedName>
        <alternativeName>
            <fullName evidence="15">Flavokinase</fullName>
        </alternativeName>
    </domain>
    <domain>
        <recommendedName>
            <fullName evidence="15">FMN adenylyltransferase</fullName>
            <ecNumber evidence="15">2.7.7.2</ecNumber>
        </recommendedName>
        <alternativeName>
            <fullName evidence="15">FAD pyrophosphorylase</fullName>
        </alternativeName>
        <alternativeName>
            <fullName evidence="15">FAD synthase</fullName>
        </alternativeName>
    </domain>
</protein>